<dbReference type="EMBL" id="JAATJU010026994">
    <property type="protein sequence ID" value="KAH0500987.1"/>
    <property type="molecule type" value="Genomic_DNA"/>
</dbReference>
<comment type="caution">
    <text evidence="2">The sequence shown here is derived from an EMBL/GenBank/DDBJ whole genome shotgun (WGS) entry which is preliminary data.</text>
</comment>
<evidence type="ECO:0000256" key="1">
    <source>
        <dbReference type="SAM" id="MobiDB-lite"/>
    </source>
</evidence>
<evidence type="ECO:0000313" key="3">
    <source>
        <dbReference type="Proteomes" id="UP000710432"/>
    </source>
</evidence>
<dbReference type="Proteomes" id="UP000710432">
    <property type="component" value="Unassembled WGS sequence"/>
</dbReference>
<evidence type="ECO:0000313" key="2">
    <source>
        <dbReference type="EMBL" id="KAH0500987.1"/>
    </source>
</evidence>
<accession>A0A8J6FZP5</accession>
<feature type="region of interest" description="Disordered" evidence="1">
    <location>
        <begin position="13"/>
        <end position="98"/>
    </location>
</feature>
<sequence length="98" mass="10810">MAERRLRLRHLQRLGPLLKPHAQLHGDRTASLGRRPRLPERRRNRKRSPRSLSTTPPTAQFASGAPNAFASFPSVARRTTAPPGGEMPTAQALSRLGS</sequence>
<feature type="compositionally biased region" description="Basic residues" evidence="1">
    <location>
        <begin position="34"/>
        <end position="49"/>
    </location>
</feature>
<organism evidence="2 3">
    <name type="scientific">Microtus ochrogaster</name>
    <name type="common">Prairie vole</name>
    <dbReference type="NCBI Taxonomy" id="79684"/>
    <lineage>
        <taxon>Eukaryota</taxon>
        <taxon>Metazoa</taxon>
        <taxon>Chordata</taxon>
        <taxon>Craniata</taxon>
        <taxon>Vertebrata</taxon>
        <taxon>Euteleostomi</taxon>
        <taxon>Mammalia</taxon>
        <taxon>Eutheria</taxon>
        <taxon>Euarchontoglires</taxon>
        <taxon>Glires</taxon>
        <taxon>Rodentia</taxon>
        <taxon>Myomorpha</taxon>
        <taxon>Muroidea</taxon>
        <taxon>Cricetidae</taxon>
        <taxon>Arvicolinae</taxon>
        <taxon>Microtus</taxon>
    </lineage>
</organism>
<gene>
    <name evidence="2" type="ORF">LTLLF_199185</name>
</gene>
<protein>
    <submittedName>
        <fullName evidence="2">Uncharacterized protein</fullName>
    </submittedName>
</protein>
<reference evidence="2" key="1">
    <citation type="submission" date="2020-03" db="EMBL/GenBank/DDBJ databases">
        <title>Studies in the Genomics of Life Span.</title>
        <authorList>
            <person name="Glass D."/>
        </authorList>
    </citation>
    <scope>NUCLEOTIDE SEQUENCE</scope>
    <source>
        <strain evidence="2">LTLLF</strain>
        <tissue evidence="2">Muscle</tissue>
    </source>
</reference>
<proteinExistence type="predicted"/>
<dbReference type="AlphaFoldDB" id="A0A8J6FZP5"/>
<name>A0A8J6FZP5_MICOH</name>